<protein>
    <recommendedName>
        <fullName evidence="3">DUF559 domain-containing protein</fullName>
    </recommendedName>
</protein>
<sequence>MPSVLPPGLPDRFLVAHALDAGVTRRRLRHPSLAAPFYGVRSREEAHDVRALALGYLPKLRAGEHFSHATALVLAGGWAPDPLGSALDVTALPPIVRARGAGVRGHRSQAARLRLMDGMPVVEPAVAWCQAASLLSDRELVVAADALLRRHHPVLTVDALEAAVAERNGSRGVRRLRRALELAEPCTDSVAETLLRLDAREAGLPPFEVNAEIRDARGRFLAYGDLVHSPTKVLLEYDGQQHRLDDRQYARDVDRLDDLAAAGWRVIRVNRSHRGAARRWALERTRAALLERGWCPEASQMVAARRRK</sequence>
<name>A0A177KA46_9MICO</name>
<dbReference type="AlphaFoldDB" id="A0A177KA46"/>
<dbReference type="SUPFAM" id="SSF52980">
    <property type="entry name" value="Restriction endonuclease-like"/>
    <property type="match status" value="1"/>
</dbReference>
<reference evidence="1 2" key="1">
    <citation type="submission" date="2016-02" db="EMBL/GenBank/DDBJ databases">
        <authorList>
            <person name="Wen L."/>
            <person name="He K."/>
            <person name="Yang H."/>
        </authorList>
    </citation>
    <scope>NUCLEOTIDE SEQUENCE [LARGE SCALE GENOMIC DNA]</scope>
    <source>
        <strain evidence="1 2">CD11_3</strain>
    </source>
</reference>
<dbReference type="RefSeq" id="WP_064002619.1">
    <property type="nucleotide sequence ID" value="NZ_LSTV01000002.1"/>
</dbReference>
<dbReference type="InterPro" id="IPR011335">
    <property type="entry name" value="Restrct_endonuc-II-like"/>
</dbReference>
<dbReference type="Proteomes" id="UP000076998">
    <property type="component" value="Unassembled WGS sequence"/>
</dbReference>
<evidence type="ECO:0000313" key="1">
    <source>
        <dbReference type="EMBL" id="OAH50253.1"/>
    </source>
</evidence>
<proteinExistence type="predicted"/>
<evidence type="ECO:0000313" key="2">
    <source>
        <dbReference type="Proteomes" id="UP000076998"/>
    </source>
</evidence>
<dbReference type="OrthoDB" id="3173471at2"/>
<comment type="caution">
    <text evidence="1">The sequence shown here is derived from an EMBL/GenBank/DDBJ whole genome shotgun (WGS) entry which is preliminary data.</text>
</comment>
<organism evidence="1 2">
    <name type="scientific">Microbacterium oleivorans</name>
    <dbReference type="NCBI Taxonomy" id="273677"/>
    <lineage>
        <taxon>Bacteria</taxon>
        <taxon>Bacillati</taxon>
        <taxon>Actinomycetota</taxon>
        <taxon>Actinomycetes</taxon>
        <taxon>Micrococcales</taxon>
        <taxon>Microbacteriaceae</taxon>
        <taxon>Microbacterium</taxon>
    </lineage>
</organism>
<dbReference type="Gene3D" id="3.40.960.10">
    <property type="entry name" value="VSR Endonuclease"/>
    <property type="match status" value="1"/>
</dbReference>
<accession>A0A177KA46</accession>
<evidence type="ECO:0008006" key="3">
    <source>
        <dbReference type="Google" id="ProtNLM"/>
    </source>
</evidence>
<dbReference type="EMBL" id="LSTV01000002">
    <property type="protein sequence ID" value="OAH50253.1"/>
    <property type="molecule type" value="Genomic_DNA"/>
</dbReference>
<gene>
    <name evidence="1" type="ORF">AYL44_07240</name>
</gene>